<evidence type="ECO:0000313" key="2">
    <source>
        <dbReference type="EMBL" id="GAA0523622.1"/>
    </source>
</evidence>
<organism evidence="2 3">
    <name type="scientific">Saccharopolyspora erythraea</name>
    <name type="common">Streptomyces erythraeus</name>
    <dbReference type="NCBI Taxonomy" id="1836"/>
    <lineage>
        <taxon>Bacteria</taxon>
        <taxon>Bacillati</taxon>
        <taxon>Actinomycetota</taxon>
        <taxon>Actinomycetes</taxon>
        <taxon>Pseudonocardiales</taxon>
        <taxon>Pseudonocardiaceae</taxon>
        <taxon>Saccharopolyspora</taxon>
    </lineage>
</organism>
<gene>
    <name evidence="2" type="ORF">GCM10009533_23630</name>
</gene>
<accession>A0ABP3MRR4</accession>
<sequence>MPECPVRGRPPDAAAEVRTDRCRGAAQPTPNVAGLDTAGTVRAVPHDPLPPDPFAGDPDDPSMTLGDHDPEFGPPLGDEEQAELLADLTDLSVYQALLEPRGVRGIVVDCTDCGESHYHDWELLRASLEQLLNDGRMRPHEPAFDPNPEQYVTWEYCRGFADGVTEAENENSH</sequence>
<reference evidence="3" key="1">
    <citation type="journal article" date="2019" name="Int. J. Syst. Evol. Microbiol.">
        <title>The Global Catalogue of Microorganisms (GCM) 10K type strain sequencing project: providing services to taxonomists for standard genome sequencing and annotation.</title>
        <authorList>
            <consortium name="The Broad Institute Genomics Platform"/>
            <consortium name="The Broad Institute Genome Sequencing Center for Infectious Disease"/>
            <person name="Wu L."/>
            <person name="Ma J."/>
        </authorList>
    </citation>
    <scope>NUCLEOTIDE SEQUENCE [LARGE SCALE GENOMIC DNA]</scope>
    <source>
        <strain evidence="3">JCM 10303</strain>
    </source>
</reference>
<evidence type="ECO:0008006" key="4">
    <source>
        <dbReference type="Google" id="ProtNLM"/>
    </source>
</evidence>
<keyword evidence="3" id="KW-1185">Reference proteome</keyword>
<protein>
    <recommendedName>
        <fullName evidence="4">DUF5319 domain-containing protein</fullName>
    </recommendedName>
</protein>
<proteinExistence type="predicted"/>
<feature type="region of interest" description="Disordered" evidence="1">
    <location>
        <begin position="1"/>
        <end position="80"/>
    </location>
</feature>
<dbReference type="Pfam" id="PF17252">
    <property type="entry name" value="DUF5319"/>
    <property type="match status" value="1"/>
</dbReference>
<dbReference type="Proteomes" id="UP001500729">
    <property type="component" value="Unassembled WGS sequence"/>
</dbReference>
<comment type="caution">
    <text evidence="2">The sequence shown here is derived from an EMBL/GenBank/DDBJ whole genome shotgun (WGS) entry which is preliminary data.</text>
</comment>
<evidence type="ECO:0000313" key="3">
    <source>
        <dbReference type="Proteomes" id="UP001500729"/>
    </source>
</evidence>
<dbReference type="EMBL" id="BAAAGS010000012">
    <property type="protein sequence ID" value="GAA0523622.1"/>
    <property type="molecule type" value="Genomic_DNA"/>
</dbReference>
<evidence type="ECO:0000256" key="1">
    <source>
        <dbReference type="SAM" id="MobiDB-lite"/>
    </source>
</evidence>
<name>A0ABP3MRR4_SACER</name>
<dbReference type="InterPro" id="IPR035165">
    <property type="entry name" value="DUF5319"/>
</dbReference>